<keyword evidence="5" id="KW-0804">Transcription</keyword>
<dbReference type="Gene3D" id="1.10.10.10">
    <property type="entry name" value="Winged helix-like DNA-binding domain superfamily/Winged helix DNA-binding domain"/>
    <property type="match status" value="1"/>
</dbReference>
<feature type="domain" description="HTH marR-type" evidence="6">
    <location>
        <begin position="13"/>
        <end position="144"/>
    </location>
</feature>
<dbReference type="InterPro" id="IPR039422">
    <property type="entry name" value="MarR/SlyA-like"/>
</dbReference>
<dbReference type="RefSeq" id="WP_319993731.1">
    <property type="nucleotide sequence ID" value="NZ_AP026560.1"/>
</dbReference>
<dbReference type="InterPro" id="IPR036388">
    <property type="entry name" value="WH-like_DNA-bd_sf"/>
</dbReference>
<dbReference type="Proteomes" id="UP001064971">
    <property type="component" value="Chromosome"/>
</dbReference>
<keyword evidence="8" id="KW-1185">Reference proteome</keyword>
<evidence type="ECO:0000256" key="2">
    <source>
        <dbReference type="ARBA" id="ARBA00022490"/>
    </source>
</evidence>
<dbReference type="InterPro" id="IPR055166">
    <property type="entry name" value="Transc_reg_Sar_Rot_HTH"/>
</dbReference>
<dbReference type="PANTHER" id="PTHR33164:SF5">
    <property type="entry name" value="ORGANIC HYDROPEROXIDE RESISTANCE TRANSCRIPTIONAL REGULATOR"/>
    <property type="match status" value="1"/>
</dbReference>
<evidence type="ECO:0000259" key="6">
    <source>
        <dbReference type="PROSITE" id="PS50995"/>
    </source>
</evidence>
<comment type="subcellular location">
    <subcellularLocation>
        <location evidence="1">Cytoplasm</location>
    </subcellularLocation>
</comment>
<accession>A0ABM8ABD1</accession>
<evidence type="ECO:0000256" key="5">
    <source>
        <dbReference type="ARBA" id="ARBA00023163"/>
    </source>
</evidence>
<protein>
    <submittedName>
        <fullName evidence="7">MarR family transcriptional regulator</fullName>
    </submittedName>
</protein>
<evidence type="ECO:0000313" key="8">
    <source>
        <dbReference type="Proteomes" id="UP001064971"/>
    </source>
</evidence>
<name>A0ABM8ABD1_9DEIO</name>
<dbReference type="EMBL" id="AP026560">
    <property type="protein sequence ID" value="BDP41045.1"/>
    <property type="molecule type" value="Genomic_DNA"/>
</dbReference>
<dbReference type="PANTHER" id="PTHR33164">
    <property type="entry name" value="TRANSCRIPTIONAL REGULATOR, MARR FAMILY"/>
    <property type="match status" value="1"/>
</dbReference>
<evidence type="ECO:0000256" key="4">
    <source>
        <dbReference type="ARBA" id="ARBA00023125"/>
    </source>
</evidence>
<keyword evidence="4" id="KW-0238">DNA-binding</keyword>
<dbReference type="Pfam" id="PF22381">
    <property type="entry name" value="Staph_reg_Sar_Rot"/>
    <property type="match status" value="1"/>
</dbReference>
<dbReference type="InterPro" id="IPR000835">
    <property type="entry name" value="HTH_MarR-typ"/>
</dbReference>
<reference evidence="7" key="1">
    <citation type="submission" date="2022-07" db="EMBL/GenBank/DDBJ databases">
        <title>Complete Genome Sequence of the Radioresistant Bacterium Deinococcus aetherius ST0316, Isolated from the Air Dust collected in Lower Stratosphere above Japan.</title>
        <authorList>
            <person name="Satoh K."/>
            <person name="Hagiwara K."/>
            <person name="Katsumata K."/>
            <person name="Kubo A."/>
            <person name="Yokobori S."/>
            <person name="Yamagishi A."/>
            <person name="Oono Y."/>
            <person name="Narumi I."/>
        </authorList>
    </citation>
    <scope>NUCLEOTIDE SEQUENCE</scope>
    <source>
        <strain evidence="7">ST0316</strain>
    </source>
</reference>
<dbReference type="SMART" id="SM00347">
    <property type="entry name" value="HTH_MARR"/>
    <property type="match status" value="1"/>
</dbReference>
<keyword evidence="3" id="KW-0805">Transcription regulation</keyword>
<evidence type="ECO:0000256" key="3">
    <source>
        <dbReference type="ARBA" id="ARBA00023015"/>
    </source>
</evidence>
<keyword evidence="2" id="KW-0963">Cytoplasm</keyword>
<organism evidence="7 8">
    <name type="scientific">Deinococcus aetherius</name>
    <dbReference type="NCBI Taxonomy" id="200252"/>
    <lineage>
        <taxon>Bacteria</taxon>
        <taxon>Thermotogati</taxon>
        <taxon>Deinococcota</taxon>
        <taxon>Deinococci</taxon>
        <taxon>Deinococcales</taxon>
        <taxon>Deinococcaceae</taxon>
        <taxon>Deinococcus</taxon>
    </lineage>
</organism>
<sequence length="150" mass="16921">MTQTPEPPIHDLDTMLCFNLYVASRSMVMAYRPLLEPLGLTYPQYLVMLALWNAPHPPTVKALGEWLHLDSGTLSPLLKRLEAAGHLKRHRRASDERELEVTLTPQGRALRDQAADVPRLIGERVGLNDRQTRELIGLLRLVIGNLDEQG</sequence>
<dbReference type="PROSITE" id="PS50995">
    <property type="entry name" value="HTH_MARR_2"/>
    <property type="match status" value="1"/>
</dbReference>
<dbReference type="InterPro" id="IPR036390">
    <property type="entry name" value="WH_DNA-bd_sf"/>
</dbReference>
<evidence type="ECO:0000313" key="7">
    <source>
        <dbReference type="EMBL" id="BDP41045.1"/>
    </source>
</evidence>
<dbReference type="SUPFAM" id="SSF46785">
    <property type="entry name" value="Winged helix' DNA-binding domain"/>
    <property type="match status" value="1"/>
</dbReference>
<evidence type="ECO:0000256" key="1">
    <source>
        <dbReference type="ARBA" id="ARBA00004496"/>
    </source>
</evidence>
<proteinExistence type="predicted"/>
<gene>
    <name evidence="7" type="ORF">DAETH_10140</name>
</gene>